<evidence type="ECO:0000313" key="2">
    <source>
        <dbReference type="Proteomes" id="UP000464452"/>
    </source>
</evidence>
<gene>
    <name evidence="1" type="primary">spoIIR</name>
    <name evidence="1" type="ORF">G3A45_10810</name>
</gene>
<name>A0A6P1YEN0_9FIRM</name>
<dbReference type="RefSeq" id="WP_163235521.1">
    <property type="nucleotide sequence ID" value="NZ_CP048617.1"/>
</dbReference>
<dbReference type="InterPro" id="IPR014202">
    <property type="entry name" value="Spore_II_R"/>
</dbReference>
<dbReference type="AlphaFoldDB" id="A0A6P1YEN0"/>
<reference evidence="1 2" key="1">
    <citation type="submission" date="2020-02" db="EMBL/GenBank/DDBJ databases">
        <title>Thermophilic hydrogen producing bacteria, Caloranaerobacter azorensis.</title>
        <authorList>
            <person name="Baek K."/>
        </authorList>
    </citation>
    <scope>NUCLEOTIDE SEQUENCE [LARGE SCALE GENOMIC DNA]</scope>
    <source>
        <strain evidence="1 2">T3-1</strain>
    </source>
</reference>
<protein>
    <submittedName>
        <fullName evidence="1">Stage II sporulation protein R</fullName>
    </submittedName>
</protein>
<evidence type="ECO:0000313" key="1">
    <source>
        <dbReference type="EMBL" id="QIB27730.1"/>
    </source>
</evidence>
<dbReference type="Proteomes" id="UP000464452">
    <property type="component" value="Chromosome"/>
</dbReference>
<proteinExistence type="predicted"/>
<dbReference type="EMBL" id="CP048617">
    <property type="protein sequence ID" value="QIB27730.1"/>
    <property type="molecule type" value="Genomic_DNA"/>
</dbReference>
<sequence length="224" mass="25740">MIRYKKILSFGLVFVLLIVSGIVFLSDVYKNRESYKNKLIRFHVIANSDSPEDQQLKLKVRDKIIKEMNSKFEKASSLDESKKIILDNLDTIEYIAEKQIKELGKNYDVSVKFGEYDFPTKSYGNFTLPAGKYQAVKVVIGDGKGKNWWCVMFPPLCFIDITHGITNDKIKEELKGVLTEEEYNMIVNANGNKKIPLKLKFKVVELLEKSKLRFAKMLVGLGTR</sequence>
<organism evidence="1 2">
    <name type="scientific">Caloranaerobacter azorensis</name>
    <dbReference type="NCBI Taxonomy" id="116090"/>
    <lineage>
        <taxon>Bacteria</taxon>
        <taxon>Bacillati</taxon>
        <taxon>Bacillota</taxon>
        <taxon>Tissierellia</taxon>
        <taxon>Tissierellales</taxon>
        <taxon>Thermohalobacteraceae</taxon>
        <taxon>Caloranaerobacter</taxon>
    </lineage>
</organism>
<dbReference type="NCBIfam" id="TIGR02837">
    <property type="entry name" value="spore_II_R"/>
    <property type="match status" value="1"/>
</dbReference>
<accession>A0A6P1YEN0</accession>
<dbReference type="KEGG" id="cazo:G3A45_10810"/>
<dbReference type="Pfam" id="PF09551">
    <property type="entry name" value="Spore_II_R"/>
    <property type="match status" value="1"/>
</dbReference>